<organism evidence="2 3">
    <name type="scientific">Phytophthora citrophthora</name>
    <dbReference type="NCBI Taxonomy" id="4793"/>
    <lineage>
        <taxon>Eukaryota</taxon>
        <taxon>Sar</taxon>
        <taxon>Stramenopiles</taxon>
        <taxon>Oomycota</taxon>
        <taxon>Peronosporomycetes</taxon>
        <taxon>Peronosporales</taxon>
        <taxon>Peronosporaceae</taxon>
        <taxon>Phytophthora</taxon>
    </lineage>
</organism>
<evidence type="ECO:0000313" key="2">
    <source>
        <dbReference type="EMBL" id="KAK1929147.1"/>
    </source>
</evidence>
<feature type="transmembrane region" description="Helical" evidence="1">
    <location>
        <begin position="45"/>
        <end position="62"/>
    </location>
</feature>
<evidence type="ECO:0000256" key="1">
    <source>
        <dbReference type="SAM" id="Phobius"/>
    </source>
</evidence>
<comment type="caution">
    <text evidence="2">The sequence shown here is derived from an EMBL/GenBank/DDBJ whole genome shotgun (WGS) entry which is preliminary data.</text>
</comment>
<accession>A0AAD9FZK8</accession>
<sequence length="71" mass="7344">MIQMASFARLIAQAKAADKISNAQIATVSKQFSEVANKDKKSRSTMTVLGVLVGGVIIYGVTKLNGGSSAA</sequence>
<proteinExistence type="predicted"/>
<dbReference type="Proteomes" id="UP001259832">
    <property type="component" value="Unassembled WGS sequence"/>
</dbReference>
<keyword evidence="1" id="KW-0472">Membrane</keyword>
<name>A0AAD9FZK8_9STRA</name>
<dbReference type="AlphaFoldDB" id="A0AAD9FZK8"/>
<gene>
    <name evidence="2" type="ORF">P3T76_015440</name>
</gene>
<keyword evidence="1" id="KW-0812">Transmembrane</keyword>
<reference evidence="2" key="1">
    <citation type="submission" date="2023-08" db="EMBL/GenBank/DDBJ databases">
        <title>Reference Genome Resource for the Citrus Pathogen Phytophthora citrophthora.</title>
        <authorList>
            <person name="Moller H."/>
            <person name="Coetzee B."/>
            <person name="Rose L.J."/>
            <person name="Van Niekerk J.M."/>
        </authorList>
    </citation>
    <scope>NUCLEOTIDE SEQUENCE</scope>
    <source>
        <strain evidence="2">STE-U-9442</strain>
    </source>
</reference>
<protein>
    <submittedName>
        <fullName evidence="2">Uncharacterized protein</fullName>
    </submittedName>
</protein>
<keyword evidence="1" id="KW-1133">Transmembrane helix</keyword>
<keyword evidence="3" id="KW-1185">Reference proteome</keyword>
<dbReference type="EMBL" id="JASMQC010000052">
    <property type="protein sequence ID" value="KAK1929147.1"/>
    <property type="molecule type" value="Genomic_DNA"/>
</dbReference>
<evidence type="ECO:0000313" key="3">
    <source>
        <dbReference type="Proteomes" id="UP001259832"/>
    </source>
</evidence>